<evidence type="ECO:0000256" key="4">
    <source>
        <dbReference type="ARBA" id="ARBA00023163"/>
    </source>
</evidence>
<keyword evidence="3" id="KW-0238">DNA-binding</keyword>
<dbReference type="PRINTS" id="PR00039">
    <property type="entry name" value="HTHLYSR"/>
</dbReference>
<reference evidence="7" key="1">
    <citation type="submission" date="2017-05" db="EMBL/GenBank/DDBJ databases">
        <title>Complete and WGS of Bordetella genogroups.</title>
        <authorList>
            <person name="Spilker T."/>
            <person name="Lipuma J."/>
        </authorList>
    </citation>
    <scope>NUCLEOTIDE SEQUENCE [LARGE SCALE GENOMIC DNA]</scope>
    <source>
        <strain evidence="7">AU8856</strain>
    </source>
</reference>
<dbReference type="Gene3D" id="3.40.190.10">
    <property type="entry name" value="Periplasmic binding protein-like II"/>
    <property type="match status" value="2"/>
</dbReference>
<evidence type="ECO:0000313" key="7">
    <source>
        <dbReference type="Proteomes" id="UP000215767"/>
    </source>
</evidence>
<keyword evidence="2" id="KW-0805">Transcription regulation</keyword>
<dbReference type="GO" id="GO:0006351">
    <property type="term" value="P:DNA-templated transcription"/>
    <property type="evidence" value="ECO:0007669"/>
    <property type="project" value="TreeGrafter"/>
</dbReference>
<dbReference type="PANTHER" id="PTHR30537:SF79">
    <property type="entry name" value="TRANSCRIPTIONAL REGULATOR-RELATED"/>
    <property type="match status" value="1"/>
</dbReference>
<dbReference type="GO" id="GO:0003700">
    <property type="term" value="F:DNA-binding transcription factor activity"/>
    <property type="evidence" value="ECO:0007669"/>
    <property type="project" value="InterPro"/>
</dbReference>
<keyword evidence="7" id="KW-1185">Reference proteome</keyword>
<dbReference type="PANTHER" id="PTHR30537">
    <property type="entry name" value="HTH-TYPE TRANSCRIPTIONAL REGULATOR"/>
    <property type="match status" value="1"/>
</dbReference>
<dbReference type="InterPro" id="IPR036388">
    <property type="entry name" value="WH-like_DNA-bd_sf"/>
</dbReference>
<dbReference type="PROSITE" id="PS50931">
    <property type="entry name" value="HTH_LYSR"/>
    <property type="match status" value="1"/>
</dbReference>
<dbReference type="InterPro" id="IPR058163">
    <property type="entry name" value="LysR-type_TF_proteobact-type"/>
</dbReference>
<evidence type="ECO:0000256" key="2">
    <source>
        <dbReference type="ARBA" id="ARBA00023015"/>
    </source>
</evidence>
<dbReference type="Pfam" id="PF03466">
    <property type="entry name" value="LysR_substrate"/>
    <property type="match status" value="1"/>
</dbReference>
<dbReference type="GO" id="GO:0043565">
    <property type="term" value="F:sequence-specific DNA binding"/>
    <property type="evidence" value="ECO:0007669"/>
    <property type="project" value="TreeGrafter"/>
</dbReference>
<evidence type="ECO:0000259" key="5">
    <source>
        <dbReference type="PROSITE" id="PS50931"/>
    </source>
</evidence>
<dbReference type="InterPro" id="IPR000847">
    <property type="entry name" value="LysR_HTH_N"/>
</dbReference>
<dbReference type="Gene3D" id="1.10.10.10">
    <property type="entry name" value="Winged helix-like DNA-binding domain superfamily/Winged helix DNA-binding domain"/>
    <property type="match status" value="1"/>
</dbReference>
<dbReference type="Proteomes" id="UP000215767">
    <property type="component" value="Unassembled WGS sequence"/>
</dbReference>
<dbReference type="Pfam" id="PF00126">
    <property type="entry name" value="HTH_1"/>
    <property type="match status" value="1"/>
</dbReference>
<evidence type="ECO:0000313" key="6">
    <source>
        <dbReference type="EMBL" id="OZI61667.1"/>
    </source>
</evidence>
<comment type="caution">
    <text evidence="6">The sequence shown here is derived from an EMBL/GenBank/DDBJ whole genome shotgun (WGS) entry which is preliminary data.</text>
</comment>
<keyword evidence="4" id="KW-0804">Transcription</keyword>
<evidence type="ECO:0000256" key="1">
    <source>
        <dbReference type="ARBA" id="ARBA00009437"/>
    </source>
</evidence>
<feature type="domain" description="HTH lysR-type" evidence="5">
    <location>
        <begin position="25"/>
        <end position="82"/>
    </location>
</feature>
<dbReference type="EMBL" id="NEVS01000004">
    <property type="protein sequence ID" value="OZI61667.1"/>
    <property type="molecule type" value="Genomic_DNA"/>
</dbReference>
<protein>
    <submittedName>
        <fullName evidence="6">LysR family transcriptional regulator</fullName>
    </submittedName>
</protein>
<sequence>MATGIHIFWSFWSVFLTSYAPMARLPLNTLPVFRAVAETQNLRAAADALHLTHSAVSQQIRLLETRLGHALFDRRGRRVVLNSSGAALLRSVQGALALLDEGVQAAAAAAGSSAQRLRISVLPSFAQRWLLPRMGRWREKHPDLALEIETSQQVADLQREGFHAALRQGLGNWPGLAAERLFDGSMSMILVGNPAAARRLAGASPEAYLDEPLLGESALWEHWLAAAGLRRKVTPVAVFNDAGLLLSAVEQGLGLAVVRELLAADALRDGHLVRLSPISVDYEGARAYHLVYPPALRDWPPLQALRTWMHDELEISRSELLRERSP</sequence>
<evidence type="ECO:0000256" key="3">
    <source>
        <dbReference type="ARBA" id="ARBA00023125"/>
    </source>
</evidence>
<accession>A0A261UJF5</accession>
<dbReference type="AlphaFoldDB" id="A0A261UJF5"/>
<dbReference type="OrthoDB" id="9178397at2"/>
<dbReference type="SUPFAM" id="SSF46785">
    <property type="entry name" value="Winged helix' DNA-binding domain"/>
    <property type="match status" value="1"/>
</dbReference>
<dbReference type="CDD" id="cd08432">
    <property type="entry name" value="PBP2_GcdR_TrpI_HvrB_AmpR_like"/>
    <property type="match status" value="1"/>
</dbReference>
<dbReference type="InterPro" id="IPR036390">
    <property type="entry name" value="WH_DNA-bd_sf"/>
</dbReference>
<name>A0A261UJF5_9BORD</name>
<comment type="similarity">
    <text evidence="1">Belongs to the LysR transcriptional regulatory family.</text>
</comment>
<dbReference type="InterPro" id="IPR005119">
    <property type="entry name" value="LysR_subst-bd"/>
</dbReference>
<dbReference type="SUPFAM" id="SSF53850">
    <property type="entry name" value="Periplasmic binding protein-like II"/>
    <property type="match status" value="1"/>
</dbReference>
<proteinExistence type="inferred from homology"/>
<gene>
    <name evidence="6" type="ORF">CAL28_20575</name>
</gene>
<organism evidence="6 7">
    <name type="scientific">Bordetella genomosp. 11</name>
    <dbReference type="NCBI Taxonomy" id="1416808"/>
    <lineage>
        <taxon>Bacteria</taxon>
        <taxon>Pseudomonadati</taxon>
        <taxon>Pseudomonadota</taxon>
        <taxon>Betaproteobacteria</taxon>
        <taxon>Burkholderiales</taxon>
        <taxon>Alcaligenaceae</taxon>
        <taxon>Bordetella</taxon>
    </lineage>
</organism>